<keyword evidence="2" id="KW-1185">Reference proteome</keyword>
<sequence>MEQRLKELIEYTETKLGLEQYHLHTYQLKRKATIFKETIYTLGMEWLPPHKKEREEDGLNPKGTASVEIDVHTRQLESVIFVGEKSFANGMTFQRKDKEEVIQWLERETGLVYEKQFEILKEKEQEFLFQACIDGVNVSPSGSMEVKFDEKGNLTFFSIGGYFPSKKNVKEETFTLKVNELEPFIMEQLKLIEFPFDEHHQLVPVYGIEEIYVTNDALETIPFELFVERRYYDQIDERLKWETPILEPFEGAPIDWQEEVSMEQVKTHEPHPDTLPITIAERNQVIQSVETFMRKQFPSDSGKWVLKTIHRENGYILATLKHTTPNNRIFQRKLNVFLDSVSLQVVNYLDNELLLATYEDFEAPGKITIQKEEAYEKIREEIELTPVYVYDATSQQYILCGKIDCPYGVHAATGEVFILDDLK</sequence>
<evidence type="ECO:0000313" key="1">
    <source>
        <dbReference type="EMBL" id="MFC5628350.1"/>
    </source>
</evidence>
<dbReference type="RefSeq" id="WP_270897269.1">
    <property type="nucleotide sequence ID" value="NZ_JBHSPF010000019.1"/>
</dbReference>
<accession>A0ABW0U4K8</accession>
<evidence type="ECO:0008006" key="3">
    <source>
        <dbReference type="Google" id="ProtNLM"/>
    </source>
</evidence>
<dbReference type="EMBL" id="JBHSPF010000019">
    <property type="protein sequence ID" value="MFC5628350.1"/>
    <property type="molecule type" value="Genomic_DNA"/>
</dbReference>
<protein>
    <recommendedName>
        <fullName evidence="3">DUF4901 domain-containing protein</fullName>
    </recommendedName>
</protein>
<name>A0ABW0U4K8_9BACI</name>
<dbReference type="Proteomes" id="UP001596143">
    <property type="component" value="Unassembled WGS sequence"/>
</dbReference>
<organism evidence="1 2">
    <name type="scientific">Aliibacillus thermotolerans</name>
    <dbReference type="NCBI Taxonomy" id="1834418"/>
    <lineage>
        <taxon>Bacteria</taxon>
        <taxon>Bacillati</taxon>
        <taxon>Bacillota</taxon>
        <taxon>Bacilli</taxon>
        <taxon>Bacillales</taxon>
        <taxon>Bacillaceae</taxon>
        <taxon>Aliibacillus</taxon>
    </lineage>
</organism>
<reference evidence="2" key="1">
    <citation type="journal article" date="2019" name="Int. J. Syst. Evol. Microbiol.">
        <title>The Global Catalogue of Microorganisms (GCM) 10K type strain sequencing project: providing services to taxonomists for standard genome sequencing and annotation.</title>
        <authorList>
            <consortium name="The Broad Institute Genomics Platform"/>
            <consortium name="The Broad Institute Genome Sequencing Center for Infectious Disease"/>
            <person name="Wu L."/>
            <person name="Ma J."/>
        </authorList>
    </citation>
    <scope>NUCLEOTIDE SEQUENCE [LARGE SCALE GENOMIC DNA]</scope>
    <source>
        <strain evidence="2">CGMCC 1.15790</strain>
    </source>
</reference>
<gene>
    <name evidence="1" type="ORF">ACFPTR_05490</name>
</gene>
<comment type="caution">
    <text evidence="1">The sequence shown here is derived from an EMBL/GenBank/DDBJ whole genome shotgun (WGS) entry which is preliminary data.</text>
</comment>
<evidence type="ECO:0000313" key="2">
    <source>
        <dbReference type="Proteomes" id="UP001596143"/>
    </source>
</evidence>
<proteinExistence type="predicted"/>